<proteinExistence type="predicted"/>
<organism evidence="1">
    <name type="scientific">Nocardia globerula</name>
    <dbReference type="NCBI Taxonomy" id="1818"/>
    <lineage>
        <taxon>Bacteria</taxon>
        <taxon>Bacillati</taxon>
        <taxon>Actinomycetota</taxon>
        <taxon>Actinomycetes</taxon>
        <taxon>Mycobacteriales</taxon>
        <taxon>Nocardiaceae</taxon>
        <taxon>Nocardia</taxon>
    </lineage>
</organism>
<evidence type="ECO:0000313" key="1">
    <source>
        <dbReference type="EMBL" id="TYQ08433.1"/>
    </source>
</evidence>
<dbReference type="GO" id="GO:0003989">
    <property type="term" value="F:acetyl-CoA carboxylase activity"/>
    <property type="evidence" value="ECO:0007669"/>
    <property type="project" value="InterPro"/>
</dbReference>
<name>A0A652YXL3_NOCGL</name>
<dbReference type="EMBL" id="VNIQ01000001">
    <property type="protein sequence ID" value="TYQ08433.1"/>
    <property type="molecule type" value="Genomic_DNA"/>
</dbReference>
<dbReference type="GO" id="GO:0004658">
    <property type="term" value="F:propionyl-CoA carboxylase activity"/>
    <property type="evidence" value="ECO:0007669"/>
    <property type="project" value="InterPro"/>
</dbReference>
<protein>
    <submittedName>
        <fullName evidence="1">Acyl-CoA carboxylase epsilon subunit-like protein</fullName>
    </submittedName>
</protein>
<sequence length="112" mass="11514">MSTVTEDITTEEVTVVATSSVNGADVDGAVADSAVTEKAETPVSDASVIKIVKGSPTDVEIAALVSVLAAASGGSAPAESLPSETWGDPTQFHRTRAPFSPYSYLNPFGRRT</sequence>
<comment type="caution">
    <text evidence="1">The sequence shown here is derived from an EMBL/GenBank/DDBJ whole genome shotgun (WGS) entry which is preliminary data.</text>
</comment>
<dbReference type="InterPro" id="IPR032716">
    <property type="entry name" value="ACC_epsilon"/>
</dbReference>
<accession>A0A652YXL3</accession>
<gene>
    <name evidence="1" type="ORF">FNL38_101805</name>
</gene>
<dbReference type="Pfam" id="PF13822">
    <property type="entry name" value="ACC_epsilon"/>
    <property type="match status" value="1"/>
</dbReference>
<reference evidence="1" key="1">
    <citation type="submission" date="2019-07" db="EMBL/GenBank/DDBJ databases">
        <title>Genomic Encyclopedia of Type Strains, Phase IV (KMG-IV): sequencing the most valuable type-strain genomes for metagenomic binning, comparative biology and taxonomic classification.</title>
        <authorList>
            <person name="Goeker M."/>
        </authorList>
    </citation>
    <scope>NUCLEOTIDE SEQUENCE</scope>
    <source>
        <strain evidence="1">DSM 44596</strain>
    </source>
</reference>
<dbReference type="AlphaFoldDB" id="A0A652YXL3"/>